<sequence>MADPTSSPPSDDSAQKENTPPQPQAIARLPSLSSIGLENTGQNPVSHSPPSDLSEQTANPGTQLPVPVPSSLTVTVLPNSEQHHQNQEAPPPSAPVSPPSSSPALSNSPSSSSSANPEDITPRSSAIIRAAAISYIRDATQRRLQQAASLSLPASTSQFEAPRPRAIIRLPSRREVRLGESISILQDEIQRHHDQAASPALPASTPSQNSSRIPRPSTPSPSPSDNSWERPVRPGPGPSPLSPHYIPPMFPRQPIQREVTEDIRRNVLKRMNEKRNEESRRAKEVCMGRLYWYPPNEVYGEDGDDDNSVFDSDSEEEEVEDEGGVSLDGRRREDQGGVGLGRYGLVRERSGEAARMAALMGRPATPRPGLRRGNATLGQAGNIEVDQPVRRRPELRRENATLRQEADGMDVDVELPAPVRPVPGLARENATLGQGEEEMDVNSDVELLELPAPFRPVPVLRRENATLGEQTTEMDVDSPRPRSPPGLRREDATLREDSPKPAEGE</sequence>
<feature type="compositionally biased region" description="Pro residues" evidence="1">
    <location>
        <begin position="233"/>
        <end position="251"/>
    </location>
</feature>
<feature type="region of interest" description="Disordered" evidence="1">
    <location>
        <begin position="456"/>
        <end position="505"/>
    </location>
</feature>
<name>A0A3N4I2B7_ASCIM</name>
<reference evidence="2 3" key="1">
    <citation type="journal article" date="2018" name="Nat. Ecol. Evol.">
        <title>Pezizomycetes genomes reveal the molecular basis of ectomycorrhizal truffle lifestyle.</title>
        <authorList>
            <person name="Murat C."/>
            <person name="Payen T."/>
            <person name="Noel B."/>
            <person name="Kuo A."/>
            <person name="Morin E."/>
            <person name="Chen J."/>
            <person name="Kohler A."/>
            <person name="Krizsan K."/>
            <person name="Balestrini R."/>
            <person name="Da Silva C."/>
            <person name="Montanini B."/>
            <person name="Hainaut M."/>
            <person name="Levati E."/>
            <person name="Barry K.W."/>
            <person name="Belfiori B."/>
            <person name="Cichocki N."/>
            <person name="Clum A."/>
            <person name="Dockter R.B."/>
            <person name="Fauchery L."/>
            <person name="Guy J."/>
            <person name="Iotti M."/>
            <person name="Le Tacon F."/>
            <person name="Lindquist E.A."/>
            <person name="Lipzen A."/>
            <person name="Malagnac F."/>
            <person name="Mello A."/>
            <person name="Molinier V."/>
            <person name="Miyauchi S."/>
            <person name="Poulain J."/>
            <person name="Riccioni C."/>
            <person name="Rubini A."/>
            <person name="Sitrit Y."/>
            <person name="Splivallo R."/>
            <person name="Traeger S."/>
            <person name="Wang M."/>
            <person name="Zifcakova L."/>
            <person name="Wipf D."/>
            <person name="Zambonelli A."/>
            <person name="Paolocci F."/>
            <person name="Nowrousian M."/>
            <person name="Ottonello S."/>
            <person name="Baldrian P."/>
            <person name="Spatafora J.W."/>
            <person name="Henrissat B."/>
            <person name="Nagy L.G."/>
            <person name="Aury J.M."/>
            <person name="Wincker P."/>
            <person name="Grigoriev I.V."/>
            <person name="Bonfante P."/>
            <person name="Martin F.M."/>
        </authorList>
    </citation>
    <scope>NUCLEOTIDE SEQUENCE [LARGE SCALE GENOMIC DNA]</scope>
    <source>
        <strain evidence="2 3">RN42</strain>
    </source>
</reference>
<dbReference type="EMBL" id="ML119690">
    <property type="protein sequence ID" value="RPA80243.1"/>
    <property type="molecule type" value="Genomic_DNA"/>
</dbReference>
<accession>A0A3N4I2B7</accession>
<feature type="compositionally biased region" description="Basic and acidic residues" evidence="1">
    <location>
        <begin position="387"/>
        <end position="406"/>
    </location>
</feature>
<feature type="compositionally biased region" description="Polar residues" evidence="1">
    <location>
        <begin position="31"/>
        <end position="62"/>
    </location>
</feature>
<gene>
    <name evidence="2" type="ORF">BJ508DRAFT_307627</name>
</gene>
<feature type="region of interest" description="Disordered" evidence="1">
    <location>
        <begin position="142"/>
        <end position="258"/>
    </location>
</feature>
<feature type="compositionally biased region" description="Basic and acidic residues" evidence="1">
    <location>
        <begin position="487"/>
        <end position="505"/>
    </location>
</feature>
<evidence type="ECO:0000256" key="1">
    <source>
        <dbReference type="SAM" id="MobiDB-lite"/>
    </source>
</evidence>
<feature type="compositionally biased region" description="Polar residues" evidence="1">
    <location>
        <begin position="142"/>
        <end position="159"/>
    </location>
</feature>
<keyword evidence="3" id="KW-1185">Reference proteome</keyword>
<feature type="region of interest" description="Disordered" evidence="1">
    <location>
        <begin position="294"/>
        <end position="344"/>
    </location>
</feature>
<feature type="region of interest" description="Disordered" evidence="1">
    <location>
        <begin position="360"/>
        <end position="425"/>
    </location>
</feature>
<feature type="compositionally biased region" description="Low complexity" evidence="1">
    <location>
        <begin position="196"/>
        <end position="215"/>
    </location>
</feature>
<organism evidence="2 3">
    <name type="scientific">Ascobolus immersus RN42</name>
    <dbReference type="NCBI Taxonomy" id="1160509"/>
    <lineage>
        <taxon>Eukaryota</taxon>
        <taxon>Fungi</taxon>
        <taxon>Dikarya</taxon>
        <taxon>Ascomycota</taxon>
        <taxon>Pezizomycotina</taxon>
        <taxon>Pezizomycetes</taxon>
        <taxon>Pezizales</taxon>
        <taxon>Ascobolaceae</taxon>
        <taxon>Ascobolus</taxon>
    </lineage>
</organism>
<dbReference type="Proteomes" id="UP000275078">
    <property type="component" value="Unassembled WGS sequence"/>
</dbReference>
<feature type="region of interest" description="Disordered" evidence="1">
    <location>
        <begin position="1"/>
        <end position="122"/>
    </location>
</feature>
<protein>
    <submittedName>
        <fullName evidence="2">Uncharacterized protein</fullName>
    </submittedName>
</protein>
<evidence type="ECO:0000313" key="3">
    <source>
        <dbReference type="Proteomes" id="UP000275078"/>
    </source>
</evidence>
<feature type="compositionally biased region" description="Low complexity" evidence="1">
    <location>
        <begin position="69"/>
        <end position="78"/>
    </location>
</feature>
<proteinExistence type="predicted"/>
<feature type="compositionally biased region" description="Pro residues" evidence="1">
    <location>
        <begin position="89"/>
        <end position="101"/>
    </location>
</feature>
<feature type="compositionally biased region" description="Low complexity" evidence="1">
    <location>
        <begin position="1"/>
        <end position="12"/>
    </location>
</feature>
<feature type="compositionally biased region" description="Acidic residues" evidence="1">
    <location>
        <begin position="299"/>
        <end position="323"/>
    </location>
</feature>
<evidence type="ECO:0000313" key="2">
    <source>
        <dbReference type="EMBL" id="RPA80243.1"/>
    </source>
</evidence>
<feature type="compositionally biased region" description="Low complexity" evidence="1">
    <location>
        <begin position="102"/>
        <end position="122"/>
    </location>
</feature>
<dbReference type="AlphaFoldDB" id="A0A3N4I2B7"/>